<dbReference type="InterPro" id="IPR001878">
    <property type="entry name" value="Znf_CCHC"/>
</dbReference>
<evidence type="ECO:0000256" key="1">
    <source>
        <dbReference type="PROSITE-ProRule" id="PRU00047"/>
    </source>
</evidence>
<dbReference type="InterPro" id="IPR036875">
    <property type="entry name" value="Znf_CCHC_sf"/>
</dbReference>
<evidence type="ECO:0000259" key="2">
    <source>
        <dbReference type="PROSITE" id="PS50158"/>
    </source>
</evidence>
<keyword evidence="4" id="KW-1185">Reference proteome</keyword>
<keyword evidence="1" id="KW-0862">Zinc</keyword>
<accession>A0A0L0FDY6</accession>
<dbReference type="GO" id="GO:0008270">
    <property type="term" value="F:zinc ion binding"/>
    <property type="evidence" value="ECO:0007669"/>
    <property type="project" value="UniProtKB-KW"/>
</dbReference>
<dbReference type="PROSITE" id="PS50158">
    <property type="entry name" value="ZF_CCHC"/>
    <property type="match status" value="1"/>
</dbReference>
<proteinExistence type="predicted"/>
<gene>
    <name evidence="3" type="ORF">SARC_13169</name>
</gene>
<name>A0A0L0FDY6_9EUKA</name>
<dbReference type="OrthoDB" id="3863715at2759"/>
<evidence type="ECO:0000313" key="3">
    <source>
        <dbReference type="EMBL" id="KNC74278.1"/>
    </source>
</evidence>
<feature type="non-terminal residue" evidence="3">
    <location>
        <position position="363"/>
    </location>
</feature>
<dbReference type="GO" id="GO:0003676">
    <property type="term" value="F:nucleic acid binding"/>
    <property type="evidence" value="ECO:0007669"/>
    <property type="project" value="InterPro"/>
</dbReference>
<keyword evidence="1" id="KW-0863">Zinc-finger</keyword>
<dbReference type="SUPFAM" id="SSF57756">
    <property type="entry name" value="Retrovirus zinc finger-like domains"/>
    <property type="match status" value="1"/>
</dbReference>
<dbReference type="AlphaFoldDB" id="A0A0L0FDY6"/>
<dbReference type="Gene3D" id="4.10.60.10">
    <property type="entry name" value="Zinc finger, CCHC-type"/>
    <property type="match status" value="1"/>
</dbReference>
<dbReference type="GeneID" id="25913673"/>
<organism evidence="3 4">
    <name type="scientific">Sphaeroforma arctica JP610</name>
    <dbReference type="NCBI Taxonomy" id="667725"/>
    <lineage>
        <taxon>Eukaryota</taxon>
        <taxon>Ichthyosporea</taxon>
        <taxon>Ichthyophonida</taxon>
        <taxon>Sphaeroforma</taxon>
    </lineage>
</organism>
<dbReference type="SMART" id="SM00343">
    <property type="entry name" value="ZnF_C2HC"/>
    <property type="match status" value="2"/>
</dbReference>
<keyword evidence="1" id="KW-0479">Metal-binding</keyword>
<feature type="domain" description="CCHC-type" evidence="2">
    <location>
        <begin position="320"/>
        <end position="335"/>
    </location>
</feature>
<dbReference type="RefSeq" id="XP_014148180.1">
    <property type="nucleotide sequence ID" value="XM_014292705.1"/>
</dbReference>
<reference evidence="3 4" key="1">
    <citation type="submission" date="2011-02" db="EMBL/GenBank/DDBJ databases">
        <title>The Genome Sequence of Sphaeroforma arctica JP610.</title>
        <authorList>
            <consortium name="The Broad Institute Genome Sequencing Platform"/>
            <person name="Russ C."/>
            <person name="Cuomo C."/>
            <person name="Young S.K."/>
            <person name="Zeng Q."/>
            <person name="Gargeya S."/>
            <person name="Alvarado L."/>
            <person name="Berlin A."/>
            <person name="Chapman S.B."/>
            <person name="Chen Z."/>
            <person name="Freedman E."/>
            <person name="Gellesch M."/>
            <person name="Goldberg J."/>
            <person name="Griggs A."/>
            <person name="Gujja S."/>
            <person name="Heilman E."/>
            <person name="Heiman D."/>
            <person name="Howarth C."/>
            <person name="Mehta T."/>
            <person name="Neiman D."/>
            <person name="Pearson M."/>
            <person name="Roberts A."/>
            <person name="Saif S."/>
            <person name="Shea T."/>
            <person name="Shenoy N."/>
            <person name="Sisk P."/>
            <person name="Stolte C."/>
            <person name="Sykes S."/>
            <person name="White J."/>
            <person name="Yandava C."/>
            <person name="Burger G."/>
            <person name="Gray M.W."/>
            <person name="Holland P.W.H."/>
            <person name="King N."/>
            <person name="Lang F.B.F."/>
            <person name="Roger A.J."/>
            <person name="Ruiz-Trillo I."/>
            <person name="Haas B."/>
            <person name="Nusbaum C."/>
            <person name="Birren B."/>
        </authorList>
    </citation>
    <scope>NUCLEOTIDE SEQUENCE [LARGE SCALE GENOMIC DNA]</scope>
    <source>
        <strain evidence="3 4">JP610</strain>
    </source>
</reference>
<protein>
    <recommendedName>
        <fullName evidence="2">CCHC-type domain-containing protein</fullName>
    </recommendedName>
</protein>
<sequence length="363" mass="39713">METPLGVAIRNDGWEEYPDLGSDYDDVPSDVEQALLQQFHYASTIRVQSTHLPVIEPSRTDAVSCGDGGTRGSMTSVVDSKMYDAHSSMREIPALTNGINEVKSYICISSDEDDVSKFDVIDIDADDDDLEGTGKGNNRRKLDRLKGKDEMFRNVVTRAAVLDSDSDDEHVIEGGALQERTEQPLQDSIIGTSSAKATEFHIASSTENSVVDAGSSLTQVHVLEVTQVSGNGRPSFDIPTMIDTVFSSDPTDETVGTSLRSFLLDNKSTGVGATQGLDDWNVEADAAATTNLRERYWADPDAPATTMNKWQQNRMVFEQCFVCREGGHMGRDCPNRESAICDACGFVGHRTWCCPIEVCSRCQ</sequence>
<evidence type="ECO:0000313" key="4">
    <source>
        <dbReference type="Proteomes" id="UP000054560"/>
    </source>
</evidence>
<dbReference type="EMBL" id="KQ244567">
    <property type="protein sequence ID" value="KNC74278.1"/>
    <property type="molecule type" value="Genomic_DNA"/>
</dbReference>
<dbReference type="Proteomes" id="UP000054560">
    <property type="component" value="Unassembled WGS sequence"/>
</dbReference>